<dbReference type="PROSITE" id="PS00720">
    <property type="entry name" value="RASGEF"/>
    <property type="match status" value="1"/>
</dbReference>
<feature type="region of interest" description="Disordered" evidence="7">
    <location>
        <begin position="368"/>
        <end position="400"/>
    </location>
</feature>
<dbReference type="OMA" id="CADINSF"/>
<evidence type="ECO:0000259" key="9">
    <source>
        <dbReference type="PROSITE" id="PS50009"/>
    </source>
</evidence>
<dbReference type="InterPro" id="IPR036964">
    <property type="entry name" value="RASGEF_cat_dom_sf"/>
</dbReference>
<dbReference type="PANTHER" id="PTHR23113">
    <property type="entry name" value="GUANINE NUCLEOTIDE EXCHANGE FACTOR"/>
    <property type="match status" value="1"/>
</dbReference>
<feature type="compositionally biased region" description="Acidic residues" evidence="7">
    <location>
        <begin position="1098"/>
        <end position="1118"/>
    </location>
</feature>
<keyword evidence="2" id="KW-0132">Cell division</keyword>
<dbReference type="InParanoid" id="I2H0B4"/>
<evidence type="ECO:0000256" key="4">
    <source>
        <dbReference type="ARBA" id="ARBA00023306"/>
    </source>
</evidence>
<dbReference type="PROSITE" id="PS50009">
    <property type="entry name" value="RASGEF_CAT"/>
    <property type="match status" value="1"/>
</dbReference>
<dbReference type="CDD" id="cd11883">
    <property type="entry name" value="SH3_Sdc25"/>
    <property type="match status" value="1"/>
</dbReference>
<feature type="domain" description="N-terminal Ras-GEF" evidence="10">
    <location>
        <begin position="1373"/>
        <end position="1506"/>
    </location>
</feature>
<dbReference type="OrthoDB" id="546434at2759"/>
<feature type="region of interest" description="Disordered" evidence="7">
    <location>
        <begin position="113"/>
        <end position="229"/>
    </location>
</feature>
<feature type="compositionally biased region" description="Basic residues" evidence="7">
    <location>
        <begin position="1071"/>
        <end position="1093"/>
    </location>
</feature>
<evidence type="ECO:0000256" key="7">
    <source>
        <dbReference type="SAM" id="MobiDB-lite"/>
    </source>
</evidence>
<dbReference type="CDD" id="cd06224">
    <property type="entry name" value="REM"/>
    <property type="match status" value="1"/>
</dbReference>
<dbReference type="Pfam" id="PF00617">
    <property type="entry name" value="RasGEF"/>
    <property type="match status" value="1"/>
</dbReference>
<dbReference type="SUPFAM" id="SSF50044">
    <property type="entry name" value="SH3-domain"/>
    <property type="match status" value="1"/>
</dbReference>
<feature type="compositionally biased region" description="Polar residues" evidence="7">
    <location>
        <begin position="985"/>
        <end position="1005"/>
    </location>
</feature>
<keyword evidence="4" id="KW-0131">Cell cycle</keyword>
<dbReference type="STRING" id="1071380.I2H0B4"/>
<feature type="compositionally biased region" description="Low complexity" evidence="7">
    <location>
        <begin position="973"/>
        <end position="984"/>
    </location>
</feature>
<organism evidence="11 12">
    <name type="scientific">Henningerozyma blattae (strain ATCC 34711 / CBS 6284 / DSM 70876 / NBRC 10599 / NRRL Y-10934 / UCD 77-7)</name>
    <name type="common">Yeast</name>
    <name type="synonym">Tetrapisispora blattae</name>
    <dbReference type="NCBI Taxonomy" id="1071380"/>
    <lineage>
        <taxon>Eukaryota</taxon>
        <taxon>Fungi</taxon>
        <taxon>Dikarya</taxon>
        <taxon>Ascomycota</taxon>
        <taxon>Saccharomycotina</taxon>
        <taxon>Saccharomycetes</taxon>
        <taxon>Saccharomycetales</taxon>
        <taxon>Saccharomycetaceae</taxon>
        <taxon>Henningerozyma</taxon>
    </lineage>
</organism>
<feature type="compositionally biased region" description="Low complexity" evidence="7">
    <location>
        <begin position="1053"/>
        <end position="1062"/>
    </location>
</feature>
<dbReference type="EMBL" id="HE806317">
    <property type="protein sequence ID" value="CCH59816.1"/>
    <property type="molecule type" value="Genomic_DNA"/>
</dbReference>
<dbReference type="KEGG" id="tbl:TBLA_0B09980"/>
<dbReference type="PROSITE" id="PS50212">
    <property type="entry name" value="RASGEF_NTER"/>
    <property type="match status" value="1"/>
</dbReference>
<dbReference type="PROSITE" id="PS50002">
    <property type="entry name" value="SH3"/>
    <property type="match status" value="1"/>
</dbReference>
<sequence>MDIPVRPIDTVVAIYPYTPNLLISNESNHSSHKYQNLLTLNQGDIIYVLQKNSNGWWDGVIVDISKDGSTTGKDLHISEELVNKTKVRRGWFPHNFCCSKRIYYRYLSNTNNSSGNIQTQSKRQRSIGNIYPLPPTSAMTSSKRDSVTSPFSSQRNSTSSNVNLSSHLSNNNSIVTPSISNAPSANTSRTPSANVSRTPSIHSSSSSSLLAVQNTTTSNSNKKAGNTTPSVSVLSLNELKILLFKRNFNTKDIQKLIWIPLPVKNDKEKIIYYNKLLDLYVDTLPLLDLQLNTTPIFNNTPPTNPVTLNNIEQPIPDILPKKSHSTNSIPSTGNYNTPTTIKEQEHLQTQNQTQQLTSLSPRLINSSALYSNNNNNNNNNNNITSTPFSNKYSHLPNAVKPTTANLNNNKNHLSPSLNSNSSSLPITSLQHYSTNSQEFYNHPNDLQNWSQLREIVLKYLKLSHESFSENDSQNFNKFFDLTISYCTYTQLAYHLLITTSRHHHCHSQNIISPNVQLHNDDSNSNTLFDLSKSQHHMPSLLDSNPNININLSPKNDSKQNSNLDTGIISDEMSSKNNDNHNHNHFDDADDANTIVETPRNSISNQNIKDTKQQLSTSRKQSVIHNNIKILLKQIMVVLSKISINTSLYFTLVTKRLDCADINSFKDIEPDSLVLIIQEDFKSFIKIINILHQILRNSIQSYSTSLPQLFPRFLKNSFNGGSWNNPFHYSYNDKLNASTSDNTQNILVENENEDLNTHERPLTSEALLSHVASNTTSHLPPTPPSSTTTNTINPLRTRNLKRSGDSYSDIKFQQPSSNNNSSLNPMRPSHSSSSLSSDNPNISNLDARISDTIKDRDNKDGNTTSNSVTTTNSKVKELFPLNNDTLQIIRKRASQINDKVYGAYGEHINVIDAPKSRKRDLEINLKAYDEFNANISILEVIENLNLSTFINLTNLIKNDNLWNANTSQRKPSVATSTASSSSSTAFHSNQTGQKNRQKQNKLNFSNKKQRNVRSRIPFKRLSLDERYRQSNKKLQEFTDADEFLGQDIQEDYDSSSSNKSSGSRHQISTQNYHHHHHHHHHSQHPHNHNKHHHSHNDDNVNENENENLELDDMEEENESNTEKDGLKNSNEHNFIGVDNNYIQIDDETEEFLRHSLNSISSLLTDFFDVKQVFHDIVIKLIMCAQNSTLDDPFVFNAMKTNSPVNFYEPSYSKLNSNRTNEVFDTSAVNIYKTLVSQDVEINGINFLNTSDELRRACEEYAEISNIACVYVEQLIESKQNLLNYAARMMKNELILLLLKDETDTKWYSMDDEQDEDRDFFPNIKRSGDMVPHEEEELNYKQLEMSRNMINYSLADADEPWYLKNDHEHELVFDNKGRIKGGSRESLIEYLTNHKFSDIRFNQIFLTTFRSMFTTKNFLYALIYRYNLYPPEGLSYDEYNIWVSRKLSPIKYSVVNIMRIFFTRYWSSTYYDPCLNAILSFAVLAKNEGIEGSAELYKIVNYIVSSSQFLDSSKDNDGEDSISISKTKSPLQQTSNDDNKTTISSSSSSSNSKMSKKFESVDANENTNKKNKVTANFTKNDHDFSKMATLVNANCINVRASDNKHFDITPIVYATELTIMQQELYLRIGPNECLDRVWGSKTVDFGGSMNITHFITSANNLTNFVSYSIVSNSSEKKRANMIQYFISVAYHCKLLNNFSSMTAIVSALYSSPIYRLKKSWALVPEETKNSLRALNSLMDSKRNFIVYRDMIRSVNDVACVPFFGVFLSDLTFTATGNSDILKGTQDTINFGKRARIFDILEKINTFKKVKYRLKSVPDVNAFIESSLTDVPHIDKQYELSLSVEPRNETTNIENVAGERNTEKHASLLKFSRKKQSSKLFW</sequence>
<evidence type="ECO:0000256" key="6">
    <source>
        <dbReference type="PROSITE-ProRule" id="PRU00192"/>
    </source>
</evidence>
<dbReference type="InterPro" id="IPR008937">
    <property type="entry name" value="Ras-like_GEF"/>
</dbReference>
<dbReference type="eggNOG" id="KOG3417">
    <property type="taxonomic scope" value="Eukaryota"/>
</dbReference>
<feature type="compositionally biased region" description="Low complexity" evidence="7">
    <location>
        <begin position="372"/>
        <end position="382"/>
    </location>
</feature>
<feature type="region of interest" description="Disordered" evidence="7">
    <location>
        <begin position="772"/>
        <end position="870"/>
    </location>
</feature>
<evidence type="ECO:0000313" key="11">
    <source>
        <dbReference type="EMBL" id="CCH59816.1"/>
    </source>
</evidence>
<keyword evidence="3 5" id="KW-0344">Guanine-nucleotide releasing factor</keyword>
<feature type="compositionally biased region" description="Polar residues" evidence="7">
    <location>
        <begin position="209"/>
        <end position="229"/>
    </location>
</feature>
<feature type="compositionally biased region" description="Polar residues" evidence="7">
    <location>
        <begin position="1520"/>
        <end position="1531"/>
    </location>
</feature>
<dbReference type="GO" id="GO:0005085">
    <property type="term" value="F:guanyl-nucleotide exchange factor activity"/>
    <property type="evidence" value="ECO:0007669"/>
    <property type="project" value="UniProtKB-KW"/>
</dbReference>
<feature type="compositionally biased region" description="Polar residues" evidence="7">
    <location>
        <begin position="174"/>
        <end position="202"/>
    </location>
</feature>
<accession>I2H0B4</accession>
<keyword evidence="1 6" id="KW-0728">SH3 domain</keyword>
<dbReference type="SMART" id="SM00147">
    <property type="entry name" value="RasGEF"/>
    <property type="match status" value="1"/>
</dbReference>
<evidence type="ECO:0000259" key="10">
    <source>
        <dbReference type="PROSITE" id="PS50212"/>
    </source>
</evidence>
<dbReference type="Gene3D" id="2.30.30.40">
    <property type="entry name" value="SH3 Domains"/>
    <property type="match status" value="1"/>
</dbReference>
<dbReference type="Pfam" id="PF00618">
    <property type="entry name" value="RasGEF_N"/>
    <property type="match status" value="1"/>
</dbReference>
<proteinExistence type="predicted"/>
<dbReference type="PANTHER" id="PTHR23113:SF368">
    <property type="entry name" value="CELL DIVISION CONTROL PROTEIN 25"/>
    <property type="match status" value="1"/>
</dbReference>
<dbReference type="SMART" id="SM00326">
    <property type="entry name" value="SH3"/>
    <property type="match status" value="1"/>
</dbReference>
<feature type="compositionally biased region" description="Polar residues" evidence="7">
    <location>
        <begin position="137"/>
        <end position="155"/>
    </location>
</feature>
<dbReference type="CDD" id="cd00155">
    <property type="entry name" value="RasGEF"/>
    <property type="match status" value="1"/>
</dbReference>
<gene>
    <name evidence="11" type="primary">TBLA0B09980</name>
    <name evidence="11" type="ORF">TBLA_0B09980</name>
</gene>
<evidence type="ECO:0000256" key="5">
    <source>
        <dbReference type="PROSITE-ProRule" id="PRU00168"/>
    </source>
</evidence>
<dbReference type="Proteomes" id="UP000002866">
    <property type="component" value="Chromosome 2"/>
</dbReference>
<feature type="compositionally biased region" description="Low complexity" evidence="7">
    <location>
        <begin position="861"/>
        <end position="870"/>
    </location>
</feature>
<evidence type="ECO:0000313" key="12">
    <source>
        <dbReference type="Proteomes" id="UP000002866"/>
    </source>
</evidence>
<dbReference type="Gene3D" id="1.20.870.10">
    <property type="entry name" value="Son of sevenless (SoS) protein Chain: S domain 1"/>
    <property type="match status" value="2"/>
</dbReference>
<feature type="compositionally biased region" description="Low complexity" evidence="7">
    <location>
        <begin position="815"/>
        <end position="844"/>
    </location>
</feature>
<dbReference type="GO" id="GO:0007265">
    <property type="term" value="P:Ras protein signal transduction"/>
    <property type="evidence" value="ECO:0007669"/>
    <property type="project" value="TreeGrafter"/>
</dbReference>
<evidence type="ECO:0000256" key="1">
    <source>
        <dbReference type="ARBA" id="ARBA00022443"/>
    </source>
</evidence>
<reference evidence="11 12" key="1">
    <citation type="journal article" date="2011" name="Proc. Natl. Acad. Sci. U.S.A.">
        <title>Evolutionary erosion of yeast sex chromosomes by mating-type switching accidents.</title>
        <authorList>
            <person name="Gordon J.L."/>
            <person name="Armisen D."/>
            <person name="Proux-Wera E."/>
            <person name="Oheigeartaigh S.S."/>
            <person name="Byrne K.P."/>
            <person name="Wolfe K.H."/>
        </authorList>
    </citation>
    <scope>NUCLEOTIDE SEQUENCE [LARGE SCALE GENOMIC DNA]</scope>
    <source>
        <strain evidence="12">ATCC 34711 / CBS 6284 / DSM 70876 / NBRC 10599 / NRRL Y-10934 / UCD 77-7</strain>
    </source>
</reference>
<feature type="compositionally biased region" description="Low complexity" evidence="7">
    <location>
        <begin position="1539"/>
        <end position="1551"/>
    </location>
</feature>
<dbReference type="SMART" id="SM00229">
    <property type="entry name" value="RasGEFN"/>
    <property type="match status" value="1"/>
</dbReference>
<dbReference type="GO" id="GO:0005886">
    <property type="term" value="C:plasma membrane"/>
    <property type="evidence" value="ECO:0007669"/>
    <property type="project" value="TreeGrafter"/>
</dbReference>
<feature type="compositionally biased region" description="Basic residues" evidence="7">
    <location>
        <begin position="1006"/>
        <end position="1016"/>
    </location>
</feature>
<feature type="compositionally biased region" description="Low complexity" evidence="7">
    <location>
        <begin position="772"/>
        <end position="793"/>
    </location>
</feature>
<feature type="compositionally biased region" description="Low complexity" evidence="7">
    <location>
        <begin position="156"/>
        <end position="173"/>
    </location>
</feature>
<feature type="region of interest" description="Disordered" evidence="7">
    <location>
        <begin position="1049"/>
        <end position="1131"/>
    </location>
</feature>
<dbReference type="RefSeq" id="XP_004179335.1">
    <property type="nucleotide sequence ID" value="XM_004179287.1"/>
</dbReference>
<feature type="region of interest" description="Disordered" evidence="7">
    <location>
        <begin position="966"/>
        <end position="1016"/>
    </location>
</feature>
<dbReference type="Gene3D" id="1.10.840.10">
    <property type="entry name" value="Ras guanine-nucleotide exchange factors catalytic domain"/>
    <property type="match status" value="1"/>
</dbReference>
<dbReference type="SUPFAM" id="SSF48366">
    <property type="entry name" value="Ras GEF"/>
    <property type="match status" value="1"/>
</dbReference>
<dbReference type="GO" id="GO:0051301">
    <property type="term" value="P:cell division"/>
    <property type="evidence" value="ECO:0007669"/>
    <property type="project" value="UniProtKB-KW"/>
</dbReference>
<evidence type="ECO:0000256" key="2">
    <source>
        <dbReference type="ARBA" id="ARBA00022618"/>
    </source>
</evidence>
<dbReference type="InterPro" id="IPR036028">
    <property type="entry name" value="SH3-like_dom_sf"/>
</dbReference>
<dbReference type="GeneID" id="14493840"/>
<dbReference type="InterPro" id="IPR001452">
    <property type="entry name" value="SH3_domain"/>
</dbReference>
<protein>
    <recommendedName>
        <fullName evidence="13">Ras GEF</fullName>
    </recommendedName>
</protein>
<dbReference type="InterPro" id="IPR000651">
    <property type="entry name" value="Ras-like_Gua-exchang_fac_N"/>
</dbReference>
<evidence type="ECO:0000259" key="8">
    <source>
        <dbReference type="PROSITE" id="PS50002"/>
    </source>
</evidence>
<feature type="compositionally biased region" description="Basic and acidic residues" evidence="7">
    <location>
        <begin position="847"/>
        <end position="859"/>
    </location>
</feature>
<dbReference type="InterPro" id="IPR019804">
    <property type="entry name" value="Ras_G-nucl-exch_fac_CS"/>
</dbReference>
<evidence type="ECO:0008006" key="13">
    <source>
        <dbReference type="Google" id="ProtNLM"/>
    </source>
</evidence>
<name>I2H0B4_HENB6</name>
<dbReference type="InterPro" id="IPR001895">
    <property type="entry name" value="RASGEF_cat_dom"/>
</dbReference>
<feature type="compositionally biased region" description="Basic and acidic residues" evidence="7">
    <location>
        <begin position="1119"/>
        <end position="1129"/>
    </location>
</feature>
<dbReference type="HOGENOM" id="CLU_002171_1_0_1"/>
<feature type="compositionally biased region" description="Polar residues" evidence="7">
    <location>
        <begin position="383"/>
        <end position="392"/>
    </location>
</feature>
<keyword evidence="12" id="KW-1185">Reference proteome</keyword>
<dbReference type="InterPro" id="IPR023578">
    <property type="entry name" value="Ras_GEF_dom_sf"/>
</dbReference>
<evidence type="ECO:0000256" key="3">
    <source>
        <dbReference type="ARBA" id="ARBA00022658"/>
    </source>
</evidence>
<feature type="domain" description="Ras-GEF" evidence="9">
    <location>
        <begin position="1607"/>
        <end position="1844"/>
    </location>
</feature>
<feature type="region of interest" description="Disordered" evidence="7">
    <location>
        <begin position="1509"/>
        <end position="1563"/>
    </location>
</feature>
<feature type="domain" description="SH3" evidence="8">
    <location>
        <begin position="6"/>
        <end position="102"/>
    </location>
</feature>